<dbReference type="EMBL" id="CAJVPS010010586">
    <property type="protein sequence ID" value="CAG8659020.1"/>
    <property type="molecule type" value="Genomic_DNA"/>
</dbReference>
<evidence type="ECO:0000313" key="2">
    <source>
        <dbReference type="EMBL" id="CAG8659020.1"/>
    </source>
</evidence>
<keyword evidence="3" id="KW-1185">Reference proteome</keyword>
<name>A0A9N9E453_9GLOM</name>
<comment type="caution">
    <text evidence="2">The sequence shown here is derived from an EMBL/GenBank/DDBJ whole genome shotgun (WGS) entry which is preliminary data.</text>
</comment>
<evidence type="ECO:0000313" key="3">
    <source>
        <dbReference type="Proteomes" id="UP000789508"/>
    </source>
</evidence>
<feature type="region of interest" description="Disordered" evidence="1">
    <location>
        <begin position="194"/>
        <end position="244"/>
    </location>
</feature>
<protein>
    <submittedName>
        <fullName evidence="2">5895_t:CDS:1</fullName>
    </submittedName>
</protein>
<sequence>MSLYQSSIGNSTTPYPFYMGLISRSNKTSPILSFLEKKIEIEKSKISKEPLNEWFPPKSQFASHKLEAKIETSSMNLKASVNDYDKSHIPYDRYLGLEEKKPKRYLKQKTAEKLSYEFRIGLGELLPPKINRSNELHAQIFDSKSLNTKKKNSKFVKQIEKNNKLNSRQSIVNKKVESPKKKILLKTSRELPKLKISMPQIKGKNQYKNHSSSKKSSSRIDLRKDENNVLLQNSKSSIPRFHKK</sequence>
<evidence type="ECO:0000256" key="1">
    <source>
        <dbReference type="SAM" id="MobiDB-lite"/>
    </source>
</evidence>
<organism evidence="2 3">
    <name type="scientific">Ambispora leptoticha</name>
    <dbReference type="NCBI Taxonomy" id="144679"/>
    <lineage>
        <taxon>Eukaryota</taxon>
        <taxon>Fungi</taxon>
        <taxon>Fungi incertae sedis</taxon>
        <taxon>Mucoromycota</taxon>
        <taxon>Glomeromycotina</taxon>
        <taxon>Glomeromycetes</taxon>
        <taxon>Archaeosporales</taxon>
        <taxon>Ambisporaceae</taxon>
        <taxon>Ambispora</taxon>
    </lineage>
</organism>
<dbReference type="AlphaFoldDB" id="A0A9N9E453"/>
<reference evidence="2" key="1">
    <citation type="submission" date="2021-06" db="EMBL/GenBank/DDBJ databases">
        <authorList>
            <person name="Kallberg Y."/>
            <person name="Tangrot J."/>
            <person name="Rosling A."/>
        </authorList>
    </citation>
    <scope>NUCLEOTIDE SEQUENCE</scope>
    <source>
        <strain evidence="2">FL130A</strain>
    </source>
</reference>
<feature type="compositionally biased region" description="Basic residues" evidence="1">
    <location>
        <begin position="205"/>
        <end position="217"/>
    </location>
</feature>
<dbReference type="Proteomes" id="UP000789508">
    <property type="component" value="Unassembled WGS sequence"/>
</dbReference>
<feature type="compositionally biased region" description="Basic and acidic residues" evidence="1">
    <location>
        <begin position="218"/>
        <end position="227"/>
    </location>
</feature>
<proteinExistence type="predicted"/>
<gene>
    <name evidence="2" type="ORF">ALEPTO_LOCUS10269</name>
</gene>
<accession>A0A9N9E453</accession>